<sequence>MSIKVQVPIIALTPAKGSSRKPPSKYSESEKQSLLDNFDLEVADRTNRFRDSLSATLESFLIRQETEMLKIPRELRNMTLDQLSKHWGGGWKETMQRIAKDRIDAREKEQEAETRDKALNEGDKGKRKRGTNHSVDSTPIRGSKTARRAQTPSTNRIPLAPSSASNNSTSRRTGSSRPKPSASTSLKPKAGPSSLPQNHPFNPSLPLTANLKLGSSSKVTPQDDYESESAASDISSEDESDLPDADEYEARVLAKSTSRSTRSKPSQKSSKGVRRAPSLMFRQSIGGSETLPISSASAPSEFEDEEDAIRTIALGNGREVTFNPFRVNPAQLKSEIAESGALSAEDQDRIAAEIKEEIIKALTERMGKWKIM</sequence>
<feature type="region of interest" description="Disordered" evidence="10">
    <location>
        <begin position="13"/>
        <end position="32"/>
    </location>
</feature>
<dbReference type="RefSeq" id="XP_021873965.1">
    <property type="nucleotide sequence ID" value="XM_022014849.1"/>
</dbReference>
<evidence type="ECO:0000313" key="12">
    <source>
        <dbReference type="EMBL" id="ORX40180.1"/>
    </source>
</evidence>
<dbReference type="Pfam" id="PF10444">
    <property type="entry name" value="Nbl1_Borealin_N"/>
    <property type="match status" value="1"/>
</dbReference>
<feature type="compositionally biased region" description="Polar residues" evidence="10">
    <location>
        <begin position="285"/>
        <end position="298"/>
    </location>
</feature>
<dbReference type="GO" id="GO:0051301">
    <property type="term" value="P:cell division"/>
    <property type="evidence" value="ECO:0007669"/>
    <property type="project" value="UniProtKB-KW"/>
</dbReference>
<organism evidence="12 13">
    <name type="scientific">Kockovaella imperatae</name>
    <dbReference type="NCBI Taxonomy" id="4999"/>
    <lineage>
        <taxon>Eukaryota</taxon>
        <taxon>Fungi</taxon>
        <taxon>Dikarya</taxon>
        <taxon>Basidiomycota</taxon>
        <taxon>Agaricomycotina</taxon>
        <taxon>Tremellomycetes</taxon>
        <taxon>Tremellales</taxon>
        <taxon>Cuniculitremaceae</taxon>
        <taxon>Kockovaella</taxon>
    </lineage>
</organism>
<comment type="subcellular location">
    <subcellularLocation>
        <location evidence="2">Chromosome</location>
        <location evidence="2">Centromere</location>
    </subcellularLocation>
    <subcellularLocation>
        <location evidence="1">Nucleus</location>
    </subcellularLocation>
</comment>
<evidence type="ECO:0000256" key="9">
    <source>
        <dbReference type="ARBA" id="ARBA00023328"/>
    </source>
</evidence>
<feature type="compositionally biased region" description="Polar residues" evidence="10">
    <location>
        <begin position="194"/>
        <end position="220"/>
    </location>
</feature>
<dbReference type="GO" id="GO:0051233">
    <property type="term" value="C:spindle midzone"/>
    <property type="evidence" value="ECO:0007669"/>
    <property type="project" value="TreeGrafter"/>
</dbReference>
<evidence type="ECO:0000256" key="10">
    <source>
        <dbReference type="SAM" id="MobiDB-lite"/>
    </source>
</evidence>
<dbReference type="AlphaFoldDB" id="A0A1Y1UQ45"/>
<evidence type="ECO:0000256" key="6">
    <source>
        <dbReference type="ARBA" id="ARBA00022776"/>
    </source>
</evidence>
<name>A0A1Y1UQ45_9TREE</name>
<evidence type="ECO:0000256" key="3">
    <source>
        <dbReference type="ARBA" id="ARBA00009914"/>
    </source>
</evidence>
<evidence type="ECO:0000256" key="4">
    <source>
        <dbReference type="ARBA" id="ARBA00022454"/>
    </source>
</evidence>
<evidence type="ECO:0000256" key="2">
    <source>
        <dbReference type="ARBA" id="ARBA00004584"/>
    </source>
</evidence>
<dbReference type="PANTHER" id="PTHR16040">
    <property type="entry name" value="AUSTRALIN, ISOFORM A-RELATED"/>
    <property type="match status" value="1"/>
</dbReference>
<dbReference type="Proteomes" id="UP000193218">
    <property type="component" value="Unassembled WGS sequence"/>
</dbReference>
<comment type="caution">
    <text evidence="12">The sequence shown here is derived from an EMBL/GenBank/DDBJ whole genome shotgun (WGS) entry which is preliminary data.</text>
</comment>
<keyword evidence="8" id="KW-0131">Cell cycle</keyword>
<keyword evidence="7" id="KW-0539">Nucleus</keyword>
<dbReference type="PANTHER" id="PTHR16040:SF7">
    <property type="entry name" value="AUSTRALIN, ISOFORM A-RELATED"/>
    <property type="match status" value="1"/>
</dbReference>
<evidence type="ECO:0000256" key="7">
    <source>
        <dbReference type="ARBA" id="ARBA00023242"/>
    </source>
</evidence>
<feature type="compositionally biased region" description="Low complexity" evidence="10">
    <location>
        <begin position="160"/>
        <end position="181"/>
    </location>
</feature>
<dbReference type="GO" id="GO:0000070">
    <property type="term" value="P:mitotic sister chromatid segregation"/>
    <property type="evidence" value="ECO:0007669"/>
    <property type="project" value="TreeGrafter"/>
</dbReference>
<dbReference type="OrthoDB" id="2392550at2759"/>
<evidence type="ECO:0000313" key="13">
    <source>
        <dbReference type="Proteomes" id="UP000193218"/>
    </source>
</evidence>
<keyword evidence="9" id="KW-0137">Centromere</keyword>
<evidence type="ECO:0000256" key="5">
    <source>
        <dbReference type="ARBA" id="ARBA00022618"/>
    </source>
</evidence>
<dbReference type="GO" id="GO:0032133">
    <property type="term" value="C:chromosome passenger complex"/>
    <property type="evidence" value="ECO:0007669"/>
    <property type="project" value="TreeGrafter"/>
</dbReference>
<evidence type="ECO:0000256" key="1">
    <source>
        <dbReference type="ARBA" id="ARBA00004123"/>
    </source>
</evidence>
<keyword evidence="6" id="KW-0498">Mitosis</keyword>
<dbReference type="InParanoid" id="A0A1Y1UQ45"/>
<evidence type="ECO:0000256" key="8">
    <source>
        <dbReference type="ARBA" id="ARBA00023306"/>
    </source>
</evidence>
<feature type="compositionally biased region" description="Low complexity" evidence="10">
    <location>
        <begin position="255"/>
        <end position="270"/>
    </location>
</feature>
<keyword evidence="13" id="KW-1185">Reference proteome</keyword>
<proteinExistence type="inferred from homology"/>
<feature type="compositionally biased region" description="Acidic residues" evidence="10">
    <location>
        <begin position="235"/>
        <end position="247"/>
    </location>
</feature>
<evidence type="ECO:0000259" key="11">
    <source>
        <dbReference type="Pfam" id="PF10444"/>
    </source>
</evidence>
<reference evidence="12 13" key="1">
    <citation type="submission" date="2017-03" db="EMBL/GenBank/DDBJ databases">
        <title>Widespread Adenine N6-methylation of Active Genes in Fungi.</title>
        <authorList>
            <consortium name="DOE Joint Genome Institute"/>
            <person name="Mondo S.J."/>
            <person name="Dannebaum R.O."/>
            <person name="Kuo R.C."/>
            <person name="Louie K.B."/>
            <person name="Bewick A.J."/>
            <person name="Labutti K."/>
            <person name="Haridas S."/>
            <person name="Kuo A."/>
            <person name="Salamov A."/>
            <person name="Ahrendt S.R."/>
            <person name="Lau R."/>
            <person name="Bowen B.P."/>
            <person name="Lipzen A."/>
            <person name="Sullivan W."/>
            <person name="Andreopoulos W.B."/>
            <person name="Clum A."/>
            <person name="Lindquist E."/>
            <person name="Daum C."/>
            <person name="Northen T.R."/>
            <person name="Ramamoorthy G."/>
            <person name="Schmitz R.J."/>
            <person name="Gryganskyi A."/>
            <person name="Culley D."/>
            <person name="Magnuson J."/>
            <person name="James T.Y."/>
            <person name="O'Malley M.A."/>
            <person name="Stajich J.E."/>
            <person name="Spatafora J.W."/>
            <person name="Visel A."/>
            <person name="Grigoriev I.V."/>
        </authorList>
    </citation>
    <scope>NUCLEOTIDE SEQUENCE [LARGE SCALE GENOMIC DNA]</scope>
    <source>
        <strain evidence="12 13">NRRL Y-17943</strain>
    </source>
</reference>
<dbReference type="InterPro" id="IPR018867">
    <property type="entry name" value="Cell_div_borealin"/>
</dbReference>
<dbReference type="GO" id="GO:0000775">
    <property type="term" value="C:chromosome, centromeric region"/>
    <property type="evidence" value="ECO:0007669"/>
    <property type="project" value="UniProtKB-SubCell"/>
</dbReference>
<keyword evidence="4" id="KW-0158">Chromosome</keyword>
<accession>A0A1Y1UQ45</accession>
<dbReference type="EMBL" id="NBSH01000002">
    <property type="protein sequence ID" value="ORX40180.1"/>
    <property type="molecule type" value="Genomic_DNA"/>
</dbReference>
<feature type="region of interest" description="Disordered" evidence="10">
    <location>
        <begin position="105"/>
        <end position="304"/>
    </location>
</feature>
<comment type="similarity">
    <text evidence="3">Belongs to the borealin family.</text>
</comment>
<dbReference type="GO" id="GO:0005634">
    <property type="term" value="C:nucleus"/>
    <property type="evidence" value="ECO:0007669"/>
    <property type="project" value="UniProtKB-SubCell"/>
</dbReference>
<dbReference type="InterPro" id="IPR018851">
    <property type="entry name" value="Borealin_N"/>
</dbReference>
<dbReference type="Gene3D" id="6.10.250.1900">
    <property type="match status" value="1"/>
</dbReference>
<gene>
    <name evidence="12" type="ORF">BD324DRAFT_616686</name>
</gene>
<feature type="domain" description="Borealin N-terminal" evidence="11">
    <location>
        <begin position="30"/>
        <end position="83"/>
    </location>
</feature>
<dbReference type="GeneID" id="33556657"/>
<protein>
    <recommendedName>
        <fullName evidence="11">Borealin N-terminal domain-containing protein</fullName>
    </recommendedName>
</protein>
<keyword evidence="5" id="KW-0132">Cell division</keyword>
<feature type="compositionally biased region" description="Basic and acidic residues" evidence="10">
    <location>
        <begin position="105"/>
        <end position="124"/>
    </location>
</feature>